<evidence type="ECO:0000256" key="1">
    <source>
        <dbReference type="ARBA" id="ARBA00004196"/>
    </source>
</evidence>
<name>A0ABS2L8S1_9MICO</name>
<dbReference type="Pfam" id="PF13407">
    <property type="entry name" value="Peripla_BP_4"/>
    <property type="match status" value="1"/>
</dbReference>
<organism evidence="5 6">
    <name type="scientific">Subtercola frigoramans</name>
    <dbReference type="NCBI Taxonomy" id="120298"/>
    <lineage>
        <taxon>Bacteria</taxon>
        <taxon>Bacillati</taxon>
        <taxon>Actinomycetota</taxon>
        <taxon>Actinomycetes</taxon>
        <taxon>Micrococcales</taxon>
        <taxon>Microbacteriaceae</taxon>
        <taxon>Subtercola</taxon>
    </lineage>
</organism>
<keyword evidence="6" id="KW-1185">Reference proteome</keyword>
<accession>A0ABS2L8S1</accession>
<reference evidence="5 6" key="1">
    <citation type="submission" date="2021-01" db="EMBL/GenBank/DDBJ databases">
        <title>Sequencing the genomes of 1000 actinobacteria strains.</title>
        <authorList>
            <person name="Klenk H.-P."/>
        </authorList>
    </citation>
    <scope>NUCLEOTIDE SEQUENCE [LARGE SCALE GENOMIC DNA]</scope>
    <source>
        <strain evidence="5 6">DSM 13057</strain>
    </source>
</reference>
<feature type="signal peptide" evidence="3">
    <location>
        <begin position="1"/>
        <end position="20"/>
    </location>
</feature>
<evidence type="ECO:0000256" key="2">
    <source>
        <dbReference type="ARBA" id="ARBA00022729"/>
    </source>
</evidence>
<evidence type="ECO:0000256" key="3">
    <source>
        <dbReference type="SAM" id="SignalP"/>
    </source>
</evidence>
<dbReference type="EMBL" id="JAFBBU010000001">
    <property type="protein sequence ID" value="MBM7473492.1"/>
    <property type="molecule type" value="Genomic_DNA"/>
</dbReference>
<keyword evidence="2 3" id="KW-0732">Signal</keyword>
<keyword evidence="5" id="KW-0762">Sugar transport</keyword>
<evidence type="ECO:0000313" key="6">
    <source>
        <dbReference type="Proteomes" id="UP000776164"/>
    </source>
</evidence>
<dbReference type="Gene3D" id="3.40.50.2300">
    <property type="match status" value="2"/>
</dbReference>
<dbReference type="InterPro" id="IPR049784">
    <property type="entry name" value="ChvE-like"/>
</dbReference>
<dbReference type="PANTHER" id="PTHR30036">
    <property type="entry name" value="D-XYLOSE-BINDING PERIPLASMIC PROTEIN"/>
    <property type="match status" value="1"/>
</dbReference>
<gene>
    <name evidence="5" type="ORF">JOE66_003126</name>
</gene>
<sequence length="377" mass="39350">MKKKVVLSLLAASAMVISLAACSSSGSSSGSSTGGAAASAGGLIGVAMPTKSSERWIADGNNIKTQLEAAGYTVDLEYAEDDIPTQVSQLENMITKGAKALIIASIDGTTLTNTLQNAADNKIPVIAYDRLIRDSANVDYYATFDNYKVGVEQGTSLLTGLGVLDASGAKTGAKGPFNIELFAGSPDDNNATFFFNGAMDTLKPYIADGTLVVKSGQTDFNTVATLRWDPATAQSRMENILTSTYSDGTTKVNGILSPYDGISRGLISAVTSAGYTVGAGFPIITGQDAELDSVKAIIAGEQYSTIYKDTRELAKVAVKMASAVLSGQTPETNDTKTYDNGKKVVPAYLLQPVVVTKDNIKSVLIDGGYYTDAQVNG</sequence>
<evidence type="ECO:0000259" key="4">
    <source>
        <dbReference type="Pfam" id="PF13407"/>
    </source>
</evidence>
<proteinExistence type="predicted"/>
<evidence type="ECO:0000313" key="5">
    <source>
        <dbReference type="EMBL" id="MBM7473492.1"/>
    </source>
</evidence>
<dbReference type="InterPro" id="IPR028082">
    <property type="entry name" value="Peripla_BP_I"/>
</dbReference>
<dbReference type="InterPro" id="IPR050555">
    <property type="entry name" value="Bact_Solute-Bind_Prot2"/>
</dbReference>
<keyword evidence="5" id="KW-0813">Transport</keyword>
<dbReference type="CDD" id="cd19994">
    <property type="entry name" value="PBP1_ChvE"/>
    <property type="match status" value="1"/>
</dbReference>
<comment type="subcellular location">
    <subcellularLocation>
        <location evidence="1">Cell envelope</location>
    </subcellularLocation>
</comment>
<feature type="domain" description="Periplasmic binding protein" evidence="4">
    <location>
        <begin position="44"/>
        <end position="328"/>
    </location>
</feature>
<dbReference type="NCBIfam" id="NF040907">
    <property type="entry name" value="ChvE"/>
    <property type="match status" value="1"/>
</dbReference>
<comment type="caution">
    <text evidence="5">The sequence shown here is derived from an EMBL/GenBank/DDBJ whole genome shotgun (WGS) entry which is preliminary data.</text>
</comment>
<dbReference type="SUPFAM" id="SSF53822">
    <property type="entry name" value="Periplasmic binding protein-like I"/>
    <property type="match status" value="1"/>
</dbReference>
<protein>
    <submittedName>
        <fullName evidence="5">Multiple sugar transport system substrate-binding protein</fullName>
    </submittedName>
</protein>
<dbReference type="PROSITE" id="PS51257">
    <property type="entry name" value="PROKAR_LIPOPROTEIN"/>
    <property type="match status" value="1"/>
</dbReference>
<dbReference type="PANTHER" id="PTHR30036:SF1">
    <property type="entry name" value="D-XYLOSE-BINDING PERIPLASMIC PROTEIN"/>
    <property type="match status" value="1"/>
</dbReference>
<feature type="chain" id="PRO_5046227807" evidence="3">
    <location>
        <begin position="21"/>
        <end position="377"/>
    </location>
</feature>
<dbReference type="Proteomes" id="UP000776164">
    <property type="component" value="Unassembled WGS sequence"/>
</dbReference>
<dbReference type="InterPro" id="IPR025997">
    <property type="entry name" value="SBP_2_dom"/>
</dbReference>